<keyword evidence="1" id="KW-0812">Transmembrane</keyword>
<protein>
    <submittedName>
        <fullName evidence="2">Uncharacterized protein</fullName>
    </submittedName>
</protein>
<dbReference type="EMBL" id="SOCE01000001">
    <property type="protein sequence ID" value="TDU86580.1"/>
    <property type="molecule type" value="Genomic_DNA"/>
</dbReference>
<keyword evidence="1" id="KW-0472">Membrane</keyword>
<gene>
    <name evidence="2" type="ORF">EV138_0090</name>
</gene>
<reference evidence="2 3" key="1">
    <citation type="submission" date="2019-03" db="EMBL/GenBank/DDBJ databases">
        <title>Genomic Encyclopedia of Type Strains, Phase III (KMG-III): the genomes of soil and plant-associated and newly described type strains.</title>
        <authorList>
            <person name="Whitman W."/>
        </authorList>
    </citation>
    <scope>NUCLEOTIDE SEQUENCE [LARGE SCALE GENOMIC DNA]</scope>
    <source>
        <strain evidence="2 3">VKM Ac-2575</strain>
    </source>
</reference>
<organism evidence="2 3">
    <name type="scientific">Kribbella voronezhensis</name>
    <dbReference type="NCBI Taxonomy" id="2512212"/>
    <lineage>
        <taxon>Bacteria</taxon>
        <taxon>Bacillati</taxon>
        <taxon>Actinomycetota</taxon>
        <taxon>Actinomycetes</taxon>
        <taxon>Propionibacteriales</taxon>
        <taxon>Kribbellaceae</taxon>
        <taxon>Kribbella</taxon>
    </lineage>
</organism>
<sequence length="339" mass="36915">MNDREFDQLIARANPIGDEAVRHLPTADAESELLEDILTTTALAPALRPNRRRVPLIAAAAAAVAIAVAVTGALFPHGNPAAPSSAFAAEAIAVAEANQRLLIDDPNWKITTVDDFSPESGMTRFTNGKLEVEIDWRPAAEYQGYYQDRAVVPHQPITVLGRQGTLFTDGKTDFDTMLPVKGSNFVEIRADLGSDRAYREVLAKLHQVDVNTWLSALPASVVQPAQTRAAVDEMLSDMALPAGFDKAPLYKNNAMDRYLLGARVSSAVGCAWVHQWIDAHKTGDQARMKEAVVAMQGSRSWKVFQEMSAQGAFPEVFQQLGDMIARNQDPTKDMQGLGC</sequence>
<evidence type="ECO:0000313" key="2">
    <source>
        <dbReference type="EMBL" id="TDU86580.1"/>
    </source>
</evidence>
<keyword evidence="1" id="KW-1133">Transmembrane helix</keyword>
<keyword evidence="3" id="KW-1185">Reference proteome</keyword>
<dbReference type="OrthoDB" id="3779668at2"/>
<comment type="caution">
    <text evidence="2">The sequence shown here is derived from an EMBL/GenBank/DDBJ whole genome shotgun (WGS) entry which is preliminary data.</text>
</comment>
<evidence type="ECO:0000313" key="3">
    <source>
        <dbReference type="Proteomes" id="UP000295151"/>
    </source>
</evidence>
<evidence type="ECO:0000256" key="1">
    <source>
        <dbReference type="SAM" id="Phobius"/>
    </source>
</evidence>
<name>A0A4R7T453_9ACTN</name>
<dbReference type="AlphaFoldDB" id="A0A4R7T453"/>
<feature type="transmembrane region" description="Helical" evidence="1">
    <location>
        <begin position="56"/>
        <end position="75"/>
    </location>
</feature>
<dbReference type="RefSeq" id="WP_133976511.1">
    <property type="nucleotide sequence ID" value="NZ_SOCE01000001.1"/>
</dbReference>
<proteinExistence type="predicted"/>
<accession>A0A4R7T453</accession>
<dbReference type="Proteomes" id="UP000295151">
    <property type="component" value="Unassembled WGS sequence"/>
</dbReference>